<name>A0A420XKF0_9ACTN</name>
<evidence type="ECO:0000313" key="2">
    <source>
        <dbReference type="EMBL" id="RKS68621.1"/>
    </source>
</evidence>
<dbReference type="InParanoid" id="A0A420XKF0"/>
<accession>A0A420XKF0</accession>
<reference evidence="2 3" key="1">
    <citation type="submission" date="2018-10" db="EMBL/GenBank/DDBJ databases">
        <title>Genomic Encyclopedia of Archaeal and Bacterial Type Strains, Phase II (KMG-II): from individual species to whole genera.</title>
        <authorList>
            <person name="Goeker M."/>
        </authorList>
    </citation>
    <scope>NUCLEOTIDE SEQUENCE [LARGE SCALE GENOMIC DNA]</scope>
    <source>
        <strain evidence="2 3">RP-AC37</strain>
    </source>
</reference>
<keyword evidence="1" id="KW-0732">Signal</keyword>
<feature type="chain" id="PRO_5019517600" evidence="1">
    <location>
        <begin position="32"/>
        <end position="211"/>
    </location>
</feature>
<dbReference type="GO" id="GO:0016853">
    <property type="term" value="F:isomerase activity"/>
    <property type="evidence" value="ECO:0007669"/>
    <property type="project" value="UniProtKB-KW"/>
</dbReference>
<keyword evidence="2" id="KW-0413">Isomerase</keyword>
<feature type="signal peptide" evidence="1">
    <location>
        <begin position="1"/>
        <end position="31"/>
    </location>
</feature>
<organism evidence="2 3">
    <name type="scientific">Motilibacter peucedani</name>
    <dbReference type="NCBI Taxonomy" id="598650"/>
    <lineage>
        <taxon>Bacteria</taxon>
        <taxon>Bacillati</taxon>
        <taxon>Actinomycetota</taxon>
        <taxon>Actinomycetes</taxon>
        <taxon>Motilibacterales</taxon>
        <taxon>Motilibacteraceae</taxon>
        <taxon>Motilibacter</taxon>
    </lineage>
</organism>
<evidence type="ECO:0000313" key="3">
    <source>
        <dbReference type="Proteomes" id="UP000281955"/>
    </source>
</evidence>
<evidence type="ECO:0000256" key="1">
    <source>
        <dbReference type="SAM" id="SignalP"/>
    </source>
</evidence>
<sequence length="211" mass="21820">MRRRSPRSRPAALVAAALSVAALAACAPVQAGSAAIVGDRRITTDSVRSTVDELVAQSPQVERTQALGATVSSMVEYALVDELAARQRPPVTVSDAEIAAARQQFTAQAGGEEALTQAFLQQRVPRSGESTFLRSLLLRQKIAAQLAPAAASDDERSAAFAKAATALQDELDIKVNPRFGRFDPKTFAVTPLASGGLATAASPAPSAPAAG</sequence>
<dbReference type="InterPro" id="IPR027304">
    <property type="entry name" value="Trigger_fact/SurA_dom_sf"/>
</dbReference>
<dbReference type="AlphaFoldDB" id="A0A420XKF0"/>
<dbReference type="Proteomes" id="UP000281955">
    <property type="component" value="Unassembled WGS sequence"/>
</dbReference>
<protein>
    <submittedName>
        <fullName evidence="2">Peptidyl-prolyl cis-trans isomerase SurA</fullName>
    </submittedName>
</protein>
<dbReference type="EMBL" id="RBWV01000016">
    <property type="protein sequence ID" value="RKS68621.1"/>
    <property type="molecule type" value="Genomic_DNA"/>
</dbReference>
<dbReference type="RefSeq" id="WP_183062073.1">
    <property type="nucleotide sequence ID" value="NZ_RBWV01000016.1"/>
</dbReference>
<dbReference type="SUPFAM" id="SSF109998">
    <property type="entry name" value="Triger factor/SurA peptide-binding domain-like"/>
    <property type="match status" value="1"/>
</dbReference>
<dbReference type="Gene3D" id="1.10.4030.10">
    <property type="entry name" value="Porin chaperone SurA, peptide-binding domain"/>
    <property type="match status" value="1"/>
</dbReference>
<comment type="caution">
    <text evidence="2">The sequence shown here is derived from an EMBL/GenBank/DDBJ whole genome shotgun (WGS) entry which is preliminary data.</text>
</comment>
<gene>
    <name evidence="2" type="ORF">CLV35_3753</name>
</gene>
<proteinExistence type="predicted"/>
<keyword evidence="3" id="KW-1185">Reference proteome</keyword>
<dbReference type="PROSITE" id="PS51257">
    <property type="entry name" value="PROKAR_LIPOPROTEIN"/>
    <property type="match status" value="1"/>
</dbReference>